<gene>
    <name evidence="1" type="ORF">PQR01_13955</name>
</gene>
<accession>A0ACC7NEA4</accession>
<evidence type="ECO:0000313" key="2">
    <source>
        <dbReference type="Proteomes" id="UP001629235"/>
    </source>
</evidence>
<sequence>MDANSGSLSGLSVVDLSRVLGGPYCAQILADHGAEVIKVEPPSGDETRTWGPPFDGDTAAYFQGVNRNKLGVMLDLTQPDEREKLLQLLQTADVLIENFKVGTLDRWGIGYEQALQARFPRLVHCRVSGFGADGPLGALPGYDAAVQALSGLMSVNGEAGGAPLRVGVPVVDMVTGLNAALGVLMALRERDISGLGQFVESTLFDSALSILHPHTPNYFCSGKEPQRTGNAHPNITPYDLFHTGGADIFLAVGNNSQFAAMCAVIDAPQLASDPRFTDNRMRSTHRRELRAELESRFACRDGVQLADTLIRHGVPCAPVLTLGAALDHPHTAHRGMCVRIGTYQGIASPIKLSRTPATYRTRPPGLNEHMEQLFGCKGTEDAPA</sequence>
<dbReference type="Proteomes" id="UP001629235">
    <property type="component" value="Unassembled WGS sequence"/>
</dbReference>
<proteinExistence type="predicted"/>
<keyword evidence="2" id="KW-1185">Reference proteome</keyword>
<evidence type="ECO:0000313" key="1">
    <source>
        <dbReference type="EMBL" id="MFM0104551.1"/>
    </source>
</evidence>
<keyword evidence="1" id="KW-0808">Transferase</keyword>
<organism evidence="1 2">
    <name type="scientific">Paraburkholderia rhynchosiae</name>
    <dbReference type="NCBI Taxonomy" id="487049"/>
    <lineage>
        <taxon>Bacteria</taxon>
        <taxon>Pseudomonadati</taxon>
        <taxon>Pseudomonadota</taxon>
        <taxon>Betaproteobacteria</taxon>
        <taxon>Burkholderiales</taxon>
        <taxon>Burkholderiaceae</taxon>
        <taxon>Paraburkholderia</taxon>
    </lineage>
</organism>
<name>A0ACC7NEA4_9BURK</name>
<reference evidence="1 2" key="1">
    <citation type="journal article" date="2024" name="Chem. Sci.">
        <title>Discovery of megapolipeptins by genome mining of a Burkholderiales bacteria collection.</title>
        <authorList>
            <person name="Paulo B.S."/>
            <person name="Recchia M.J.J."/>
            <person name="Lee S."/>
            <person name="Fergusson C.H."/>
            <person name="Romanowski S.B."/>
            <person name="Hernandez A."/>
            <person name="Krull N."/>
            <person name="Liu D.Y."/>
            <person name="Cavanagh H."/>
            <person name="Bos A."/>
            <person name="Gray C.A."/>
            <person name="Murphy B.T."/>
            <person name="Linington R.G."/>
            <person name="Eustaquio A.S."/>
        </authorList>
    </citation>
    <scope>NUCLEOTIDE SEQUENCE [LARGE SCALE GENOMIC DNA]</scope>
    <source>
        <strain evidence="1 2">RL18-126-BIB-B</strain>
    </source>
</reference>
<comment type="caution">
    <text evidence="1">The sequence shown here is derived from an EMBL/GenBank/DDBJ whole genome shotgun (WGS) entry which is preliminary data.</text>
</comment>
<dbReference type="EMBL" id="JAQQDW010000023">
    <property type="protein sequence ID" value="MFM0104551.1"/>
    <property type="molecule type" value="Genomic_DNA"/>
</dbReference>
<protein>
    <submittedName>
        <fullName evidence="1">CoA transferase</fullName>
    </submittedName>
</protein>